<dbReference type="AlphaFoldDB" id="A0AA38H3C0"/>
<dbReference type="Proteomes" id="UP001164286">
    <property type="component" value="Unassembled WGS sequence"/>
</dbReference>
<organism evidence="2 3">
    <name type="scientific">Dioszegia hungarica</name>
    <dbReference type="NCBI Taxonomy" id="4972"/>
    <lineage>
        <taxon>Eukaryota</taxon>
        <taxon>Fungi</taxon>
        <taxon>Dikarya</taxon>
        <taxon>Basidiomycota</taxon>
        <taxon>Agaricomycotina</taxon>
        <taxon>Tremellomycetes</taxon>
        <taxon>Tremellales</taxon>
        <taxon>Bulleribasidiaceae</taxon>
        <taxon>Dioszegia</taxon>
    </lineage>
</organism>
<feature type="region of interest" description="Disordered" evidence="1">
    <location>
        <begin position="65"/>
        <end position="97"/>
    </location>
</feature>
<comment type="caution">
    <text evidence="2">The sequence shown here is derived from an EMBL/GenBank/DDBJ whole genome shotgun (WGS) entry which is preliminary data.</text>
</comment>
<feature type="region of interest" description="Disordered" evidence="1">
    <location>
        <begin position="189"/>
        <end position="219"/>
    </location>
</feature>
<name>A0AA38H3C0_9TREE</name>
<proteinExistence type="predicted"/>
<evidence type="ECO:0000313" key="2">
    <source>
        <dbReference type="EMBL" id="KAI9632961.1"/>
    </source>
</evidence>
<dbReference type="GeneID" id="77724721"/>
<evidence type="ECO:0000313" key="3">
    <source>
        <dbReference type="Proteomes" id="UP001164286"/>
    </source>
</evidence>
<sequence length="324" mass="36352">ETVLPLQDWLKLLANRGVPMRVAMALAAKIYKTHSTKQKLSELDAKKLTPLVPDKDNRRSVQQALKGITSGEAKTKKRGRDSDMLEPLKTNQGDDDIPRSLEFHEVVDPEALIPLTVTTNRAPVKTAWAYTVAQRLGFDVQESLSLAHGYVHISSLKHAIMLGNILNPKETKDGLEEIRELPGMSDWGVKGKGREREWDRREREKGERERKKRDEMGSSQPWVGILKAKPVIERTDGTWRAIEKGVAIPPSVAFLYISRAFKDNAKHVMGAMKLVAASHPPEDLNRLGMHMYNEFKPEVEQWGQKGTLSLAKILDCAKGPVDLS</sequence>
<reference evidence="2" key="1">
    <citation type="journal article" date="2022" name="G3 (Bethesda)">
        <title>High quality genome of the basidiomycete yeast Dioszegia hungarica PDD-24b-2 isolated from cloud water.</title>
        <authorList>
            <person name="Jarrige D."/>
            <person name="Haridas S."/>
            <person name="Bleykasten-Grosshans C."/>
            <person name="Joly M."/>
            <person name="Nadalig T."/>
            <person name="Sancelme M."/>
            <person name="Vuilleumier S."/>
            <person name="Grigoriev I.V."/>
            <person name="Amato P."/>
            <person name="Bringel F."/>
        </authorList>
    </citation>
    <scope>NUCLEOTIDE SEQUENCE</scope>
    <source>
        <strain evidence="2">PDD-24b-2</strain>
    </source>
</reference>
<feature type="non-terminal residue" evidence="2">
    <location>
        <position position="1"/>
    </location>
</feature>
<feature type="compositionally biased region" description="Basic and acidic residues" evidence="1">
    <location>
        <begin position="192"/>
        <end position="216"/>
    </location>
</feature>
<keyword evidence="3" id="KW-1185">Reference proteome</keyword>
<feature type="non-terminal residue" evidence="2">
    <location>
        <position position="324"/>
    </location>
</feature>
<gene>
    <name evidence="2" type="ORF">MKK02DRAFT_12324</name>
</gene>
<dbReference type="EMBL" id="JAKWFO010000013">
    <property type="protein sequence ID" value="KAI9632961.1"/>
    <property type="molecule type" value="Genomic_DNA"/>
</dbReference>
<dbReference type="RefSeq" id="XP_052942738.1">
    <property type="nucleotide sequence ID" value="XM_053085520.1"/>
</dbReference>
<accession>A0AA38H3C0</accession>
<protein>
    <submittedName>
        <fullName evidence="2">Uncharacterized protein</fullName>
    </submittedName>
</protein>
<evidence type="ECO:0000256" key="1">
    <source>
        <dbReference type="SAM" id="MobiDB-lite"/>
    </source>
</evidence>